<dbReference type="EMBL" id="PNBA02000004">
    <property type="protein sequence ID" value="KAG6427665.1"/>
    <property type="molecule type" value="Genomic_DNA"/>
</dbReference>
<evidence type="ECO:0000313" key="2">
    <source>
        <dbReference type="EMBL" id="KAG6427665.1"/>
    </source>
</evidence>
<dbReference type="PANTHER" id="PTHR10804">
    <property type="entry name" value="PROTEASE FAMILY M24 METHIONYL AMINOPEPTIDASE, AMINOPEPTIDASE P"/>
    <property type="match status" value="1"/>
</dbReference>
<proteinExistence type="predicted"/>
<keyword evidence="3" id="KW-1185">Reference proteome</keyword>
<accession>A0A8X8Y787</accession>
<sequence length="97" mass="10435">MIDGNKVVLSATDPDARVDDAELEGLTLFVTSTGEGEMKASGFIFSEIRQKFPIMPFSARALKEKSVRLGIVECGGKKKKGKKGGKTEAEPPNGTYQ</sequence>
<organism evidence="2">
    <name type="scientific">Salvia splendens</name>
    <name type="common">Scarlet sage</name>
    <dbReference type="NCBI Taxonomy" id="180675"/>
    <lineage>
        <taxon>Eukaryota</taxon>
        <taxon>Viridiplantae</taxon>
        <taxon>Streptophyta</taxon>
        <taxon>Embryophyta</taxon>
        <taxon>Tracheophyta</taxon>
        <taxon>Spermatophyta</taxon>
        <taxon>Magnoliopsida</taxon>
        <taxon>eudicotyledons</taxon>
        <taxon>Gunneridae</taxon>
        <taxon>Pentapetalae</taxon>
        <taxon>asterids</taxon>
        <taxon>lamiids</taxon>
        <taxon>Lamiales</taxon>
        <taxon>Lamiaceae</taxon>
        <taxon>Nepetoideae</taxon>
        <taxon>Mentheae</taxon>
        <taxon>Salviinae</taxon>
        <taxon>Salvia</taxon>
        <taxon>Salvia subgen. Calosphace</taxon>
        <taxon>core Calosphace</taxon>
    </lineage>
</organism>
<protein>
    <submittedName>
        <fullName evidence="2">Uncharacterized protein</fullName>
    </submittedName>
</protein>
<reference evidence="2" key="2">
    <citation type="submission" date="2020-08" db="EMBL/GenBank/DDBJ databases">
        <title>Plant Genome Project.</title>
        <authorList>
            <person name="Zhang R.-G."/>
        </authorList>
    </citation>
    <scope>NUCLEOTIDE SEQUENCE</scope>
    <source>
        <strain evidence="2">Huo1</strain>
        <tissue evidence="2">Leaf</tissue>
    </source>
</reference>
<dbReference type="InterPro" id="IPR036388">
    <property type="entry name" value="WH-like_DNA-bd_sf"/>
</dbReference>
<dbReference type="Gene3D" id="1.10.10.10">
    <property type="entry name" value="Winged helix-like DNA-binding domain superfamily/Winged helix DNA-binding domain"/>
    <property type="match status" value="1"/>
</dbReference>
<evidence type="ECO:0000256" key="1">
    <source>
        <dbReference type="SAM" id="MobiDB-lite"/>
    </source>
</evidence>
<comment type="caution">
    <text evidence="2">The sequence shown here is derived from an EMBL/GenBank/DDBJ whole genome shotgun (WGS) entry which is preliminary data.</text>
</comment>
<dbReference type="Proteomes" id="UP000298416">
    <property type="component" value="Unassembled WGS sequence"/>
</dbReference>
<gene>
    <name evidence="2" type="ORF">SASPL_111911</name>
</gene>
<reference evidence="2" key="1">
    <citation type="submission" date="2018-01" db="EMBL/GenBank/DDBJ databases">
        <authorList>
            <person name="Mao J.F."/>
        </authorList>
    </citation>
    <scope>NUCLEOTIDE SEQUENCE</scope>
    <source>
        <strain evidence="2">Huo1</strain>
        <tissue evidence="2">Leaf</tissue>
    </source>
</reference>
<dbReference type="AlphaFoldDB" id="A0A8X8Y787"/>
<feature type="region of interest" description="Disordered" evidence="1">
    <location>
        <begin position="76"/>
        <end position="97"/>
    </location>
</feature>
<evidence type="ECO:0000313" key="3">
    <source>
        <dbReference type="Proteomes" id="UP000298416"/>
    </source>
</evidence>
<name>A0A8X8Y787_SALSN</name>
<dbReference type="InterPro" id="IPR047113">
    <property type="entry name" value="PA2G4/ARX1"/>
</dbReference>
<dbReference type="PANTHER" id="PTHR10804:SF11">
    <property type="entry name" value="PROLIFERATION-ASSOCIATED PROTEIN 2G4"/>
    <property type="match status" value="1"/>
</dbReference>